<organism evidence="3 4">
    <name type="scientific">Dillenia turbinata</name>
    <dbReference type="NCBI Taxonomy" id="194707"/>
    <lineage>
        <taxon>Eukaryota</taxon>
        <taxon>Viridiplantae</taxon>
        <taxon>Streptophyta</taxon>
        <taxon>Embryophyta</taxon>
        <taxon>Tracheophyta</taxon>
        <taxon>Spermatophyta</taxon>
        <taxon>Magnoliopsida</taxon>
        <taxon>eudicotyledons</taxon>
        <taxon>Gunneridae</taxon>
        <taxon>Pentapetalae</taxon>
        <taxon>Dilleniales</taxon>
        <taxon>Dilleniaceae</taxon>
        <taxon>Dillenia</taxon>
    </lineage>
</organism>
<evidence type="ECO:0000313" key="4">
    <source>
        <dbReference type="Proteomes" id="UP001370490"/>
    </source>
</evidence>
<evidence type="ECO:0000259" key="1">
    <source>
        <dbReference type="Pfam" id="PF11900"/>
    </source>
</evidence>
<dbReference type="GO" id="GO:2000031">
    <property type="term" value="P:regulation of salicylic acid mediated signaling pathway"/>
    <property type="evidence" value="ECO:0007669"/>
    <property type="project" value="InterPro"/>
</dbReference>
<dbReference type="AlphaFoldDB" id="A0AAN8VW52"/>
<dbReference type="InterPro" id="IPR021094">
    <property type="entry name" value="NPR1/NIM1-like_C"/>
</dbReference>
<feature type="domain" description="NPR1/NIM1-like C-terminal" evidence="2">
    <location>
        <begin position="122"/>
        <end position="208"/>
    </location>
</feature>
<dbReference type="InterPro" id="IPR024228">
    <property type="entry name" value="NPR_central_dom"/>
</dbReference>
<dbReference type="GO" id="GO:0009862">
    <property type="term" value="P:systemic acquired resistance, salicylic acid mediated signaling pathway"/>
    <property type="evidence" value="ECO:0007669"/>
    <property type="project" value="InterPro"/>
</dbReference>
<dbReference type="SUPFAM" id="SSF48403">
    <property type="entry name" value="Ankyrin repeat"/>
    <property type="match status" value="1"/>
</dbReference>
<dbReference type="GO" id="GO:2000022">
    <property type="term" value="P:regulation of jasmonic acid mediated signaling pathway"/>
    <property type="evidence" value="ECO:0007669"/>
    <property type="project" value="InterPro"/>
</dbReference>
<dbReference type="GO" id="GO:0005634">
    <property type="term" value="C:nucleus"/>
    <property type="evidence" value="ECO:0007669"/>
    <property type="project" value="TreeGrafter"/>
</dbReference>
<dbReference type="Pfam" id="PF12313">
    <property type="entry name" value="NPR1_like_C"/>
    <property type="match status" value="1"/>
</dbReference>
<dbReference type="Pfam" id="PF11900">
    <property type="entry name" value="DUF3420"/>
    <property type="match status" value="1"/>
</dbReference>
<dbReference type="GO" id="GO:0050832">
    <property type="term" value="P:defense response to fungus"/>
    <property type="evidence" value="ECO:0007669"/>
    <property type="project" value="TreeGrafter"/>
</dbReference>
<feature type="domain" description="Regulatory protein NPR central" evidence="1">
    <location>
        <begin position="5"/>
        <end position="49"/>
    </location>
</feature>
<proteinExistence type="predicted"/>
<dbReference type="InterPro" id="IPR044292">
    <property type="entry name" value="NPR"/>
</dbReference>
<reference evidence="3 4" key="1">
    <citation type="submission" date="2023-12" db="EMBL/GenBank/DDBJ databases">
        <title>A high-quality genome assembly for Dillenia turbinata (Dilleniales).</title>
        <authorList>
            <person name="Chanderbali A."/>
        </authorList>
    </citation>
    <scope>NUCLEOTIDE SEQUENCE [LARGE SCALE GENOMIC DNA]</scope>
    <source>
        <strain evidence="3">LSX21</strain>
        <tissue evidence="3">Leaf</tissue>
    </source>
</reference>
<keyword evidence="4" id="KW-1185">Reference proteome</keyword>
<comment type="caution">
    <text evidence="3">The sequence shown here is derived from an EMBL/GenBank/DDBJ whole genome shotgun (WGS) entry which is preliminary data.</text>
</comment>
<dbReference type="GO" id="GO:0005737">
    <property type="term" value="C:cytoplasm"/>
    <property type="evidence" value="ECO:0007669"/>
    <property type="project" value="TreeGrafter"/>
</dbReference>
<sequence length="214" mass="23802">MVKSNVDIVILEKVLPQHIVKQISDSCKELGVDGPEGNTFLDKHVKRIHRALDSDGVDLVRMLLKEGHTNSDDARALHYAMAYCDAKTTPELLDIALADINRRNARGYTVLHVAAVRKEPKIIRSTEEGKASPKDTLCVEISEQAERRDPSLGEAAFCLAKAGDDLRMKLLYLENRVALTRLLFPMEARVEMDITQVDGTSEFMLASNNLGDLC</sequence>
<gene>
    <name evidence="3" type="ORF">RJ641_026737</name>
</gene>
<name>A0AAN8VW52_9MAGN</name>
<evidence type="ECO:0000259" key="2">
    <source>
        <dbReference type="Pfam" id="PF12313"/>
    </source>
</evidence>
<dbReference type="EMBL" id="JBAMMX010000004">
    <property type="protein sequence ID" value="KAK6941360.1"/>
    <property type="molecule type" value="Genomic_DNA"/>
</dbReference>
<dbReference type="Gene3D" id="1.25.40.20">
    <property type="entry name" value="Ankyrin repeat-containing domain"/>
    <property type="match status" value="1"/>
</dbReference>
<dbReference type="PANTHER" id="PTHR46475">
    <property type="entry name" value="REGULATORY PROTEIN NPR3"/>
    <property type="match status" value="1"/>
</dbReference>
<accession>A0AAN8VW52</accession>
<protein>
    <submittedName>
        <fullName evidence="3">NPR1/NIM1-like, C-terminal</fullName>
    </submittedName>
</protein>
<dbReference type="GO" id="GO:0042742">
    <property type="term" value="P:defense response to bacterium"/>
    <property type="evidence" value="ECO:0007669"/>
    <property type="project" value="TreeGrafter"/>
</dbReference>
<evidence type="ECO:0000313" key="3">
    <source>
        <dbReference type="EMBL" id="KAK6941360.1"/>
    </source>
</evidence>
<dbReference type="Proteomes" id="UP001370490">
    <property type="component" value="Unassembled WGS sequence"/>
</dbReference>
<dbReference type="PANTHER" id="PTHR46475:SF1">
    <property type="entry name" value="REGULATORY PROTEIN NPR2"/>
    <property type="match status" value="1"/>
</dbReference>
<dbReference type="InterPro" id="IPR036770">
    <property type="entry name" value="Ankyrin_rpt-contain_sf"/>
</dbReference>